<evidence type="ECO:0000256" key="1">
    <source>
        <dbReference type="SAM" id="MobiDB-lite"/>
    </source>
</evidence>
<dbReference type="InterPro" id="IPR027417">
    <property type="entry name" value="P-loop_NTPase"/>
</dbReference>
<dbReference type="AlphaFoldDB" id="A0A1H1KHV5"/>
<protein>
    <submittedName>
        <fullName evidence="2">Uncharacterized protein</fullName>
    </submittedName>
</protein>
<dbReference type="Proteomes" id="UP000199365">
    <property type="component" value="Unassembled WGS sequence"/>
</dbReference>
<organism evidence="2 3">
    <name type="scientific">Paraburkholderia tuberum</name>
    <dbReference type="NCBI Taxonomy" id="157910"/>
    <lineage>
        <taxon>Bacteria</taxon>
        <taxon>Pseudomonadati</taxon>
        <taxon>Pseudomonadota</taxon>
        <taxon>Betaproteobacteria</taxon>
        <taxon>Burkholderiales</taxon>
        <taxon>Burkholderiaceae</taxon>
        <taxon>Paraburkholderia</taxon>
    </lineage>
</organism>
<feature type="compositionally biased region" description="Polar residues" evidence="1">
    <location>
        <begin position="1"/>
        <end position="13"/>
    </location>
</feature>
<proteinExistence type="predicted"/>
<dbReference type="EMBL" id="FNKX01000004">
    <property type="protein sequence ID" value="SDR61903.1"/>
    <property type="molecule type" value="Genomic_DNA"/>
</dbReference>
<reference evidence="3" key="1">
    <citation type="submission" date="2016-10" db="EMBL/GenBank/DDBJ databases">
        <authorList>
            <person name="Varghese N."/>
            <person name="Submissions S."/>
        </authorList>
    </citation>
    <scope>NUCLEOTIDE SEQUENCE [LARGE SCALE GENOMIC DNA]</scope>
    <source>
        <strain evidence="3">DUS833</strain>
    </source>
</reference>
<accession>A0A1H1KHV5</accession>
<evidence type="ECO:0000313" key="3">
    <source>
        <dbReference type="Proteomes" id="UP000199365"/>
    </source>
</evidence>
<keyword evidence="3" id="KW-1185">Reference proteome</keyword>
<feature type="region of interest" description="Disordered" evidence="1">
    <location>
        <begin position="1"/>
        <end position="21"/>
    </location>
</feature>
<name>A0A1H1KHV5_9BURK</name>
<dbReference type="SUPFAM" id="SSF52540">
    <property type="entry name" value="P-loop containing nucleoside triphosphate hydrolases"/>
    <property type="match status" value="1"/>
</dbReference>
<sequence>MTNTTMSESNSHADQARKPGTGRDSLRILVACQVGRTGKSTVADIVLATRLDGKIFSVDSVNQDASQYGAKVRSYFADDLLKLRRDMMQARHPVIVDLGASDFAVFVEKMAAANLFMDFTHCVIVTDPTQRGQEEALTTYETLRGLGMDRSKFRFVLNKARTVRKIALQFEYLFAYAAENPDFEINADCWLPEHDLFIGLHESGQGYREVLADTTDYQPLIDRALEAGDRELASEHSLRQINQRMAMGMQIHFDR</sequence>
<evidence type="ECO:0000313" key="2">
    <source>
        <dbReference type="EMBL" id="SDR61903.1"/>
    </source>
</evidence>
<dbReference type="STRING" id="157910.SAMN05445850_8031"/>
<gene>
    <name evidence="2" type="ORF">SAMN05445850_8031</name>
</gene>